<organism evidence="2 3">
    <name type="scientific">Nezara viridula</name>
    <name type="common">Southern green stink bug</name>
    <name type="synonym">Cimex viridulus</name>
    <dbReference type="NCBI Taxonomy" id="85310"/>
    <lineage>
        <taxon>Eukaryota</taxon>
        <taxon>Metazoa</taxon>
        <taxon>Ecdysozoa</taxon>
        <taxon>Arthropoda</taxon>
        <taxon>Hexapoda</taxon>
        <taxon>Insecta</taxon>
        <taxon>Pterygota</taxon>
        <taxon>Neoptera</taxon>
        <taxon>Paraneoptera</taxon>
        <taxon>Hemiptera</taxon>
        <taxon>Heteroptera</taxon>
        <taxon>Panheteroptera</taxon>
        <taxon>Pentatomomorpha</taxon>
        <taxon>Pentatomoidea</taxon>
        <taxon>Pentatomidae</taxon>
        <taxon>Pentatominae</taxon>
        <taxon>Nezara</taxon>
    </lineage>
</organism>
<proteinExistence type="predicted"/>
<dbReference type="EMBL" id="OV725082">
    <property type="protein sequence ID" value="CAH1405568.1"/>
    <property type="molecule type" value="Genomic_DNA"/>
</dbReference>
<evidence type="ECO:0000259" key="1">
    <source>
        <dbReference type="SMART" id="SM00332"/>
    </source>
</evidence>
<accession>A0A9P0HMP0</accession>
<name>A0A9P0HMP0_NEZVI</name>
<protein>
    <recommendedName>
        <fullName evidence="1">PPM-type phosphatase domain-containing protein</fullName>
    </recommendedName>
</protein>
<dbReference type="PANTHER" id="PTHR13832">
    <property type="entry name" value="PROTEIN PHOSPHATASE 2C"/>
    <property type="match status" value="1"/>
</dbReference>
<evidence type="ECO:0000313" key="3">
    <source>
        <dbReference type="Proteomes" id="UP001152798"/>
    </source>
</evidence>
<dbReference type="Proteomes" id="UP001152798">
    <property type="component" value="Chromosome 6"/>
</dbReference>
<dbReference type="PANTHER" id="PTHR13832:SF818">
    <property type="entry name" value="SD03870P"/>
    <property type="match status" value="1"/>
</dbReference>
<feature type="domain" description="PPM-type phosphatase" evidence="1">
    <location>
        <begin position="21"/>
        <end position="280"/>
    </location>
</feature>
<dbReference type="InterPro" id="IPR036457">
    <property type="entry name" value="PPM-type-like_dom_sf"/>
</dbReference>
<dbReference type="InterPro" id="IPR015655">
    <property type="entry name" value="PP2C"/>
</dbReference>
<dbReference type="InterPro" id="IPR001932">
    <property type="entry name" value="PPM-type_phosphatase-like_dom"/>
</dbReference>
<dbReference type="SUPFAM" id="SSF81606">
    <property type="entry name" value="PP2C-like"/>
    <property type="match status" value="1"/>
</dbReference>
<gene>
    <name evidence="2" type="ORF">NEZAVI_LOCUS13750</name>
</gene>
<dbReference type="CDD" id="cd00143">
    <property type="entry name" value="PP2Cc"/>
    <property type="match status" value="1"/>
</dbReference>
<dbReference type="GO" id="GO:0004722">
    <property type="term" value="F:protein serine/threonine phosphatase activity"/>
    <property type="evidence" value="ECO:0007669"/>
    <property type="project" value="InterPro"/>
</dbReference>
<dbReference type="Pfam" id="PF00481">
    <property type="entry name" value="PP2C"/>
    <property type="match status" value="1"/>
</dbReference>
<dbReference type="AlphaFoldDB" id="A0A9P0HMP0"/>
<dbReference type="Gene3D" id="3.60.40.10">
    <property type="entry name" value="PPM-type phosphatase domain"/>
    <property type="match status" value="1"/>
</dbReference>
<dbReference type="SMART" id="SM00332">
    <property type="entry name" value="PP2Cc"/>
    <property type="match status" value="1"/>
</dbReference>
<keyword evidence="3" id="KW-1185">Reference proteome</keyword>
<dbReference type="OrthoDB" id="416093at2759"/>
<reference evidence="2" key="1">
    <citation type="submission" date="2022-01" db="EMBL/GenBank/DDBJ databases">
        <authorList>
            <person name="King R."/>
        </authorList>
    </citation>
    <scope>NUCLEOTIDE SEQUENCE</scope>
</reference>
<sequence>MQTTIKKLIEVCLRYHDNSKLSRLPPPPPVTPSVSAAAAKNIRRTMEDRHIVINDLHALFGIEGHGVASYYAVFDGHNGSDAAIYACSHVHQYLVESQHYPHNPEAAFKEAYIRADDRFIDKSKKENLKSGTTAVSILIRHDRGKIYVAWLGDSQAILVNGRNFIQLVNPHRPENPVGEERERVESMGGSVVFWGTWRVNGQLAVSRSIGDVDYKPYVTGEPDVSSYDLTGDEDFLLLACDGLWDVVSEELAVEKVYDFLKESKDPTADREGDSESVVERRWRQGESKEGQRMVKTTIALCRGQLVQNNVRNTFASSQGYNFLPPVATDSSLLFSRVIALNLPPL</sequence>
<evidence type="ECO:0000313" key="2">
    <source>
        <dbReference type="EMBL" id="CAH1405568.1"/>
    </source>
</evidence>